<organism evidence="1 2">
    <name type="scientific">Halobacteriovorax marinus (strain ATCC BAA-682 / DSM 15412 / SJ)</name>
    <name type="common">Bacteriovorax marinus</name>
    <dbReference type="NCBI Taxonomy" id="862908"/>
    <lineage>
        <taxon>Bacteria</taxon>
        <taxon>Pseudomonadati</taxon>
        <taxon>Bdellovibrionota</taxon>
        <taxon>Bacteriovoracia</taxon>
        <taxon>Bacteriovoracales</taxon>
        <taxon>Halobacteriovoraceae</taxon>
        <taxon>Halobacteriovorax</taxon>
    </lineage>
</organism>
<gene>
    <name evidence="1" type="ordered locus">BMS_0536</name>
</gene>
<protein>
    <submittedName>
        <fullName evidence="1">Membrane protein</fullName>
    </submittedName>
</protein>
<reference evidence="2" key="1">
    <citation type="journal article" date="2013" name="ISME J.">
        <title>A small predatory core genome in the divergent marine Bacteriovorax marinus SJ and the terrestrial Bdellovibrio bacteriovorus.</title>
        <authorList>
            <person name="Crossman L.C."/>
            <person name="Chen H."/>
            <person name="Cerdeno-Tarraga A.M."/>
            <person name="Brooks K."/>
            <person name="Quail M.A."/>
            <person name="Pineiro S.A."/>
            <person name="Hobley L."/>
            <person name="Sockett R.E."/>
            <person name="Bentley S.D."/>
            <person name="Parkhill J."/>
            <person name="Williams H.N."/>
            <person name="Stine O.C."/>
        </authorList>
    </citation>
    <scope>NUCLEOTIDE SEQUENCE [LARGE SCALE GENOMIC DNA]</scope>
    <source>
        <strain evidence="2">ATCC BAA-682 / DSM 15412 / SJ</strain>
    </source>
</reference>
<dbReference type="Proteomes" id="UP000008963">
    <property type="component" value="Chromosome"/>
</dbReference>
<dbReference type="KEGG" id="bmx:BMS_0536"/>
<dbReference type="HOGENOM" id="CLU_1452553_0_0_7"/>
<keyword evidence="2" id="KW-1185">Reference proteome</keyword>
<accession>E1X4L7</accession>
<dbReference type="PATRIC" id="fig|862908.3.peg.513"/>
<dbReference type="EMBL" id="FQ312005">
    <property type="protein sequence ID" value="CBW25447.1"/>
    <property type="molecule type" value="Genomic_DNA"/>
</dbReference>
<proteinExistence type="predicted"/>
<dbReference type="STRING" id="862908.BMS_0536"/>
<dbReference type="AlphaFoldDB" id="E1X4L7"/>
<sequence>MKRLIFSFIFISTLVLIFFIYQSAQRNEIEAKTATDSLLVEESSSKDLGEKNIDLISPPHTDDECEKFIKTLSTSEYENIQNRRWSNVHIKYIDGETYRIRYFYDDGPNGEYQKTILYKEDETEFPHIVKVFKGFEQTELKDYFDRGDIIWQEQAYETSIRGKSIYWRKINDEFVDLNIDEGLSCL</sequence>
<evidence type="ECO:0000313" key="2">
    <source>
        <dbReference type="Proteomes" id="UP000008963"/>
    </source>
</evidence>
<evidence type="ECO:0000313" key="1">
    <source>
        <dbReference type="EMBL" id="CBW25447.1"/>
    </source>
</evidence>
<name>E1X4L7_HALMS</name>